<comment type="subcellular location">
    <subcellularLocation>
        <location evidence="2">Membrane</location>
        <topology evidence="2">Single-pass type I membrane protein</topology>
    </subcellularLocation>
</comment>
<keyword evidence="7 14" id="KW-1133">Transmembrane helix</keyword>
<feature type="binding site" evidence="12">
    <location>
        <position position="342"/>
    </location>
    <ligand>
        <name>Zn(2+)</name>
        <dbReference type="ChEBI" id="CHEBI:29105"/>
        <note>catalytic</note>
    </ligand>
</feature>
<evidence type="ECO:0000256" key="4">
    <source>
        <dbReference type="ARBA" id="ARBA00022723"/>
    </source>
</evidence>
<reference evidence="19 20" key="1">
    <citation type="submission" date="2020-06" db="EMBL/GenBank/DDBJ databases">
        <authorList>
            <consortium name="Wellcome Sanger Institute Data Sharing"/>
        </authorList>
    </citation>
    <scope>NUCLEOTIDE SEQUENCE [LARGE SCALE GENOMIC DNA]</scope>
</reference>
<feature type="disulfide bond" evidence="10">
    <location>
        <begin position="458"/>
        <end position="478"/>
    </location>
</feature>
<dbReference type="GO" id="GO:0005886">
    <property type="term" value="C:plasma membrane"/>
    <property type="evidence" value="ECO:0007669"/>
    <property type="project" value="TreeGrafter"/>
</dbReference>
<gene>
    <name evidence="19" type="primary">ADAM28</name>
</gene>
<accession>A0AAY4DVD2</accession>
<dbReference type="InterPro" id="IPR034027">
    <property type="entry name" value="Reprolysin_adamalysin"/>
</dbReference>
<feature type="binding site" evidence="12">
    <location>
        <position position="336"/>
    </location>
    <ligand>
        <name>Zn(2+)</name>
        <dbReference type="ChEBI" id="CHEBI:29105"/>
        <note>catalytic</note>
    </ligand>
</feature>
<evidence type="ECO:0000256" key="3">
    <source>
        <dbReference type="ARBA" id="ARBA00022692"/>
    </source>
</evidence>
<dbReference type="SUPFAM" id="SSF55486">
    <property type="entry name" value="Metalloproteases ('zincins'), catalytic domain"/>
    <property type="match status" value="1"/>
</dbReference>
<feature type="disulfide bond" evidence="12">
    <location>
        <begin position="347"/>
        <end position="371"/>
    </location>
</feature>
<dbReference type="Pfam" id="PF01421">
    <property type="entry name" value="Reprolysin"/>
    <property type="match status" value="1"/>
</dbReference>
<feature type="transmembrane region" description="Helical" evidence="14">
    <location>
        <begin position="660"/>
        <end position="684"/>
    </location>
</feature>
<evidence type="ECO:0000256" key="6">
    <source>
        <dbReference type="ARBA" id="ARBA00022833"/>
    </source>
</evidence>
<evidence type="ECO:0000256" key="12">
    <source>
        <dbReference type="PROSITE-ProRule" id="PRU00276"/>
    </source>
</evidence>
<evidence type="ECO:0000313" key="19">
    <source>
        <dbReference type="Ensembl" id="ENSDCDP00010049363.1"/>
    </source>
</evidence>
<dbReference type="InterPro" id="IPR036436">
    <property type="entry name" value="Disintegrin_dom_sf"/>
</dbReference>
<feature type="chain" id="PRO_5044348590" evidence="15">
    <location>
        <begin position="23"/>
        <end position="757"/>
    </location>
</feature>
<dbReference type="Proteomes" id="UP000694580">
    <property type="component" value="Chromosome 11"/>
</dbReference>
<dbReference type="InterPro" id="IPR024079">
    <property type="entry name" value="MetalloPept_cat_dom_sf"/>
</dbReference>
<evidence type="ECO:0000256" key="1">
    <source>
        <dbReference type="ARBA" id="ARBA00001947"/>
    </source>
</evidence>
<evidence type="ECO:0000256" key="13">
    <source>
        <dbReference type="SAM" id="MobiDB-lite"/>
    </source>
</evidence>
<dbReference type="GeneTree" id="ENSGT00940000156716"/>
<dbReference type="SUPFAM" id="SSF57552">
    <property type="entry name" value="Blood coagulation inhibitor (disintegrin)"/>
    <property type="match status" value="1"/>
</dbReference>
<dbReference type="PROSITE" id="PS01186">
    <property type="entry name" value="EGF_2"/>
    <property type="match status" value="1"/>
</dbReference>
<evidence type="ECO:0000256" key="9">
    <source>
        <dbReference type="ARBA" id="ARBA00023157"/>
    </source>
</evidence>
<dbReference type="PRINTS" id="PR00289">
    <property type="entry name" value="DISINTEGRIN"/>
</dbReference>
<dbReference type="PROSITE" id="PS50026">
    <property type="entry name" value="EGF_3"/>
    <property type="match status" value="1"/>
</dbReference>
<dbReference type="InterPro" id="IPR006586">
    <property type="entry name" value="ADAM_Cys-rich"/>
</dbReference>
<evidence type="ECO:0000256" key="2">
    <source>
        <dbReference type="ARBA" id="ARBA00004479"/>
    </source>
</evidence>
<dbReference type="Ensembl" id="ENSDCDT00010059760.1">
    <property type="protein sequence ID" value="ENSDCDP00010049363.1"/>
    <property type="gene ID" value="ENSDCDG00010028846.1"/>
</dbReference>
<feature type="domain" description="EGF-like" evidence="16">
    <location>
        <begin position="616"/>
        <end position="648"/>
    </location>
</feature>
<dbReference type="PROSITE" id="PS50214">
    <property type="entry name" value="DISINTEGRIN_2"/>
    <property type="match status" value="1"/>
</dbReference>
<dbReference type="Pfam" id="PF08516">
    <property type="entry name" value="ADAM_CR"/>
    <property type="match status" value="1"/>
</dbReference>
<reference evidence="19" key="2">
    <citation type="submission" date="2025-08" db="UniProtKB">
        <authorList>
            <consortium name="Ensembl"/>
        </authorList>
    </citation>
    <scope>IDENTIFICATION</scope>
</reference>
<dbReference type="InterPro" id="IPR001762">
    <property type="entry name" value="Disintegrin_dom"/>
</dbReference>
<keyword evidence="8 14" id="KW-0472">Membrane</keyword>
<keyword evidence="20" id="KW-1185">Reference proteome</keyword>
<keyword evidence="11" id="KW-0245">EGF-like domain</keyword>
<keyword evidence="15" id="KW-0732">Signal</keyword>
<dbReference type="PANTHER" id="PTHR11905:SF32">
    <property type="entry name" value="DISINTEGRIN AND METALLOPROTEINASE DOMAIN-CONTAINING PROTEIN 28"/>
    <property type="match status" value="1"/>
</dbReference>
<dbReference type="PANTHER" id="PTHR11905">
    <property type="entry name" value="ADAM A DISINTEGRIN AND METALLOPROTEASE DOMAIN"/>
    <property type="match status" value="1"/>
</dbReference>
<comment type="caution">
    <text evidence="11">Lacks conserved residue(s) required for the propagation of feature annotation.</text>
</comment>
<feature type="region of interest" description="Disordered" evidence="13">
    <location>
        <begin position="692"/>
        <end position="757"/>
    </location>
</feature>
<dbReference type="GO" id="GO:0046872">
    <property type="term" value="F:metal ion binding"/>
    <property type="evidence" value="ECO:0007669"/>
    <property type="project" value="UniProtKB-KW"/>
</dbReference>
<feature type="domain" description="Peptidase M12B" evidence="18">
    <location>
        <begin position="198"/>
        <end position="392"/>
    </location>
</feature>
<dbReference type="Pfam" id="PF00200">
    <property type="entry name" value="Disintegrin"/>
    <property type="match status" value="1"/>
</dbReference>
<organism evidence="19 20">
    <name type="scientific">Denticeps clupeoides</name>
    <name type="common">denticle herring</name>
    <dbReference type="NCBI Taxonomy" id="299321"/>
    <lineage>
        <taxon>Eukaryota</taxon>
        <taxon>Metazoa</taxon>
        <taxon>Chordata</taxon>
        <taxon>Craniata</taxon>
        <taxon>Vertebrata</taxon>
        <taxon>Euteleostomi</taxon>
        <taxon>Actinopterygii</taxon>
        <taxon>Neopterygii</taxon>
        <taxon>Teleostei</taxon>
        <taxon>Clupei</taxon>
        <taxon>Clupeiformes</taxon>
        <taxon>Denticipitoidei</taxon>
        <taxon>Denticipitidae</taxon>
        <taxon>Denticeps</taxon>
    </lineage>
</organism>
<evidence type="ECO:0000256" key="11">
    <source>
        <dbReference type="PROSITE-ProRule" id="PRU00076"/>
    </source>
</evidence>
<dbReference type="SMART" id="SM00608">
    <property type="entry name" value="ACR"/>
    <property type="match status" value="1"/>
</dbReference>
<comment type="cofactor">
    <cofactor evidence="1">
        <name>Zn(2+)</name>
        <dbReference type="ChEBI" id="CHEBI:29105"/>
    </cofactor>
</comment>
<feature type="compositionally biased region" description="Polar residues" evidence="13">
    <location>
        <begin position="692"/>
        <end position="719"/>
    </location>
</feature>
<evidence type="ECO:0000256" key="8">
    <source>
        <dbReference type="ARBA" id="ARBA00023136"/>
    </source>
</evidence>
<keyword evidence="5" id="KW-0378">Hydrolase</keyword>
<dbReference type="FunFam" id="3.40.390.10:FF:000002">
    <property type="entry name" value="Disintegrin and metalloproteinase domain-containing protein 22"/>
    <property type="match status" value="1"/>
</dbReference>
<dbReference type="InterPro" id="IPR001590">
    <property type="entry name" value="Peptidase_M12B"/>
</dbReference>
<evidence type="ECO:0000256" key="10">
    <source>
        <dbReference type="PROSITE-ProRule" id="PRU00068"/>
    </source>
</evidence>
<sequence>MARKCLLLWIFTLFTSPDTAVCRILELDGIKVYDVVRPVRLHDLHKREAESTRSKVLKYGMTLRGKDVQMHLEQNEALLTKDYSEIHYTENGTKVTTTPKDLDHCYYHGTIVNDTESLVSISTCDGLRGYFQTAAQRYLIEPVSEDSSGDHAVIKYEDAQDKPVVCGVTNTSWFPDYPPRISKARSRAMGPTLLQQQKYVELYIVADNREYKKYNSDINEVRKRIFEIVNFVNIVYKPLNTFIALTGLEIWTDQDKMNVATPAGTTLDNFNTWKNSQQDVKRHDNAQLVTGIDFDGPTVGLAFIGTFCSSLSTGVIQDHNPRAPAVGATMSHEMGHNLGMNHDTSSCVCPDSTCIMAAALSYTIPQKFSSCSVDQYNQFLNSRNPECMLNTPDYTKILSPPVCGNGFQETGEECDCGTVEDCKNPCCNATTCTLSKGSDCAVGDCCYNCKIVPRNTECRKKRDDCDLPEYCDGKSAGCPEDVFAVNGHPCQDEKGYCYNGQCPQRENQCVKMWGPGTVLGTQNCFNQNSRGTYYAYCKRTDKYIPCQKQDVMCGKLFCSGGMEDPNYGRYVMFGDCKATFYDDPSNDFGQVDTGTKCGERLVCSQNECVDLQVAYKATNCSAKCSGNGECNHKNECWCQPGWLPPNCDTADGSTQLSKDVVIGIAVSVAMLVLGALIVLAIFLVKRRQKAPRQSSFPTPTIQAVSNPQFRHQHLKSTPQLHPEKAPRPSAPPLPPGPRQYDNFMAARQALRPPPPRV</sequence>
<dbReference type="FunFam" id="4.10.70.10:FF:000001">
    <property type="entry name" value="Disintegrin and metalloproteinase domain-containing protein 22"/>
    <property type="match status" value="1"/>
</dbReference>
<name>A0AAY4DVD2_9TELE</name>
<reference evidence="19" key="3">
    <citation type="submission" date="2025-09" db="UniProtKB">
        <authorList>
            <consortium name="Ensembl"/>
        </authorList>
    </citation>
    <scope>IDENTIFICATION</scope>
</reference>
<proteinExistence type="predicted"/>
<evidence type="ECO:0000259" key="16">
    <source>
        <dbReference type="PROSITE" id="PS50026"/>
    </source>
</evidence>
<protein>
    <submittedName>
        <fullName evidence="19">Uncharacterized protein</fullName>
    </submittedName>
</protein>
<dbReference type="InterPro" id="IPR002870">
    <property type="entry name" value="Peptidase_M12B_N"/>
</dbReference>
<keyword evidence="9 11" id="KW-1015">Disulfide bond</keyword>
<feature type="disulfide bond" evidence="11">
    <location>
        <begin position="620"/>
        <end position="630"/>
    </location>
</feature>
<dbReference type="InterPro" id="IPR018358">
    <property type="entry name" value="Disintegrin_CS"/>
</dbReference>
<keyword evidence="3 14" id="KW-0812">Transmembrane</keyword>
<keyword evidence="6 12" id="KW-0862">Zinc</keyword>
<dbReference type="CDD" id="cd04269">
    <property type="entry name" value="ZnMc_adamalysin_II_like"/>
    <property type="match status" value="1"/>
</dbReference>
<feature type="disulfide bond" evidence="12">
    <location>
        <begin position="349"/>
        <end position="354"/>
    </location>
</feature>
<evidence type="ECO:0000256" key="7">
    <source>
        <dbReference type="ARBA" id="ARBA00022989"/>
    </source>
</evidence>
<feature type="compositionally biased region" description="Pro residues" evidence="13">
    <location>
        <begin position="728"/>
        <end position="737"/>
    </location>
</feature>
<dbReference type="PROSITE" id="PS50215">
    <property type="entry name" value="ADAM_MEPRO"/>
    <property type="match status" value="1"/>
</dbReference>
<dbReference type="Pfam" id="PF01562">
    <property type="entry name" value="Pep_M12B_propep"/>
    <property type="match status" value="1"/>
</dbReference>
<evidence type="ECO:0000256" key="5">
    <source>
        <dbReference type="ARBA" id="ARBA00022801"/>
    </source>
</evidence>
<dbReference type="Gene3D" id="4.10.70.10">
    <property type="entry name" value="Disintegrin domain"/>
    <property type="match status" value="1"/>
</dbReference>
<evidence type="ECO:0000313" key="20">
    <source>
        <dbReference type="Proteomes" id="UP000694580"/>
    </source>
</evidence>
<feature type="disulfide bond" evidence="11">
    <location>
        <begin position="638"/>
        <end position="647"/>
    </location>
</feature>
<dbReference type="GO" id="GO:0004222">
    <property type="term" value="F:metalloendopeptidase activity"/>
    <property type="evidence" value="ECO:0007669"/>
    <property type="project" value="InterPro"/>
</dbReference>
<evidence type="ECO:0000256" key="15">
    <source>
        <dbReference type="SAM" id="SignalP"/>
    </source>
</evidence>
<dbReference type="GO" id="GO:0006508">
    <property type="term" value="P:proteolysis"/>
    <property type="evidence" value="ECO:0007669"/>
    <property type="project" value="InterPro"/>
</dbReference>
<evidence type="ECO:0000256" key="14">
    <source>
        <dbReference type="SAM" id="Phobius"/>
    </source>
</evidence>
<evidence type="ECO:0000259" key="18">
    <source>
        <dbReference type="PROSITE" id="PS50215"/>
    </source>
</evidence>
<dbReference type="AlphaFoldDB" id="A0AAY4DVD2"/>
<feature type="signal peptide" evidence="15">
    <location>
        <begin position="1"/>
        <end position="22"/>
    </location>
</feature>
<dbReference type="PROSITE" id="PS00427">
    <property type="entry name" value="DISINTEGRIN_1"/>
    <property type="match status" value="1"/>
</dbReference>
<feature type="active site" evidence="12">
    <location>
        <position position="333"/>
    </location>
</feature>
<keyword evidence="4 12" id="KW-0479">Metal-binding</keyword>
<feature type="domain" description="Disintegrin" evidence="17">
    <location>
        <begin position="400"/>
        <end position="486"/>
    </location>
</feature>
<feature type="binding site" evidence="12">
    <location>
        <position position="332"/>
    </location>
    <ligand>
        <name>Zn(2+)</name>
        <dbReference type="ChEBI" id="CHEBI:29105"/>
        <note>catalytic</note>
    </ligand>
</feature>
<evidence type="ECO:0000259" key="17">
    <source>
        <dbReference type="PROSITE" id="PS50214"/>
    </source>
</evidence>
<dbReference type="InterPro" id="IPR000742">
    <property type="entry name" value="EGF"/>
</dbReference>
<dbReference type="SMART" id="SM00050">
    <property type="entry name" value="DISIN"/>
    <property type="match status" value="1"/>
</dbReference>
<dbReference type="Gene3D" id="3.40.390.10">
    <property type="entry name" value="Collagenase (Catalytic Domain)"/>
    <property type="match status" value="1"/>
</dbReference>